<evidence type="ECO:0000256" key="1">
    <source>
        <dbReference type="ARBA" id="ARBA00010923"/>
    </source>
</evidence>
<feature type="domain" description="Type I restriction modification DNA specificity" evidence="4">
    <location>
        <begin position="173"/>
        <end position="341"/>
    </location>
</feature>
<dbReference type="CDD" id="cd17267">
    <property type="entry name" value="RMtype1_S_EcoAO83I-TRD1-CR1_like"/>
    <property type="match status" value="1"/>
</dbReference>
<keyword evidence="3" id="KW-0238">DNA-binding</keyword>
<dbReference type="InterPro" id="IPR044946">
    <property type="entry name" value="Restrct_endonuc_typeI_TRD_sf"/>
</dbReference>
<dbReference type="InterPro" id="IPR052021">
    <property type="entry name" value="Type-I_RS_S_subunit"/>
</dbReference>
<dbReference type="EMBL" id="VTRV01000030">
    <property type="protein sequence ID" value="TZF90681.1"/>
    <property type="molecule type" value="Genomic_DNA"/>
</dbReference>
<proteinExistence type="inferred from homology"/>
<dbReference type="Proteomes" id="UP000323164">
    <property type="component" value="Unassembled WGS sequence"/>
</dbReference>
<reference evidence="5 6" key="1">
    <citation type="submission" date="2019-08" db="EMBL/GenBank/DDBJ databases">
        <title>Draft genome sequence of Lysobacter sp. UKS-15.</title>
        <authorList>
            <person name="Im W.-T."/>
        </authorList>
    </citation>
    <scope>NUCLEOTIDE SEQUENCE [LARGE SCALE GENOMIC DNA]</scope>
    <source>
        <strain evidence="5 6">UKS-15</strain>
    </source>
</reference>
<dbReference type="SUPFAM" id="SSF116734">
    <property type="entry name" value="DNA methylase specificity domain"/>
    <property type="match status" value="2"/>
</dbReference>
<evidence type="ECO:0000259" key="4">
    <source>
        <dbReference type="Pfam" id="PF01420"/>
    </source>
</evidence>
<keyword evidence="6" id="KW-1185">Reference proteome</keyword>
<evidence type="ECO:0000313" key="5">
    <source>
        <dbReference type="EMBL" id="TZF90681.1"/>
    </source>
</evidence>
<name>A0A5D8Z7B5_9GAMM</name>
<accession>A0A5D8Z7B5</accession>
<dbReference type="AlphaFoldDB" id="A0A5D8Z7B5"/>
<dbReference type="InterPro" id="IPR000055">
    <property type="entry name" value="Restrct_endonuc_typeI_TRD"/>
</dbReference>
<dbReference type="GO" id="GO:0009307">
    <property type="term" value="P:DNA restriction-modification system"/>
    <property type="evidence" value="ECO:0007669"/>
    <property type="project" value="UniProtKB-KW"/>
</dbReference>
<keyword evidence="2" id="KW-0680">Restriction system</keyword>
<dbReference type="PANTHER" id="PTHR30408:SF12">
    <property type="entry name" value="TYPE I RESTRICTION ENZYME MJAVIII SPECIFICITY SUBUNIT"/>
    <property type="match status" value="1"/>
</dbReference>
<dbReference type="Gene3D" id="3.90.220.20">
    <property type="entry name" value="DNA methylase specificity domains"/>
    <property type="match status" value="2"/>
</dbReference>
<evidence type="ECO:0000256" key="2">
    <source>
        <dbReference type="ARBA" id="ARBA00022747"/>
    </source>
</evidence>
<dbReference type="PANTHER" id="PTHR30408">
    <property type="entry name" value="TYPE-1 RESTRICTION ENZYME ECOKI SPECIFICITY PROTEIN"/>
    <property type="match status" value="1"/>
</dbReference>
<comment type="caution">
    <text evidence="5">The sequence shown here is derived from an EMBL/GenBank/DDBJ whole genome shotgun (WGS) entry which is preliminary data.</text>
</comment>
<dbReference type="OrthoDB" id="9798929at2"/>
<organism evidence="5 6">
    <name type="scientific">Cognatilysobacter lacus</name>
    <dbReference type="NCBI Taxonomy" id="1643323"/>
    <lineage>
        <taxon>Bacteria</taxon>
        <taxon>Pseudomonadati</taxon>
        <taxon>Pseudomonadota</taxon>
        <taxon>Gammaproteobacteria</taxon>
        <taxon>Lysobacterales</taxon>
        <taxon>Lysobacteraceae</taxon>
        <taxon>Cognatilysobacter</taxon>
    </lineage>
</organism>
<protein>
    <recommendedName>
        <fullName evidence="4">Type I restriction modification DNA specificity domain-containing protein</fullName>
    </recommendedName>
</protein>
<evidence type="ECO:0000313" key="6">
    <source>
        <dbReference type="Proteomes" id="UP000323164"/>
    </source>
</evidence>
<dbReference type="GO" id="GO:0003677">
    <property type="term" value="F:DNA binding"/>
    <property type="evidence" value="ECO:0007669"/>
    <property type="project" value="UniProtKB-KW"/>
</dbReference>
<gene>
    <name evidence="5" type="ORF">FW784_04325</name>
</gene>
<sequence>MSMVTLGDICELKYGKSLSAASRENSGEYDVFGSNGVVGRHSAAITEGATIVVGRKGSLGELNYSESSCWPIDTTYYVDKTCTDVDLRWLFHAMASLRLTELNRAAAIPGLNRNDAYAKPILLPSQGEQRRIATILDKAEALRAKRREAIAKLEQLLQSVFLDMFGDPVTNPMGWNETQLGEVCDVGSSNRVFAEELVDTGVPFYRGTEIGQLGEGKPITPGLFITWEHYERLKGQSGVPEQGDLLLPSICHDGRIHLVTDDSPFYFKDGRVLWIKSGRSQLNSSYLRFHLKQLFFANYSKIASGTTFAELKIFALKAIKILMPPLQEQARFGEIVDSIYKLRACKLAHLDHLNSLFTSIQQRAFSGHAAPRVSPS</sequence>
<evidence type="ECO:0000256" key="3">
    <source>
        <dbReference type="ARBA" id="ARBA00023125"/>
    </source>
</evidence>
<comment type="similarity">
    <text evidence="1">Belongs to the type-I restriction system S methylase family.</text>
</comment>
<feature type="domain" description="Type I restriction modification DNA specificity" evidence="4">
    <location>
        <begin position="3"/>
        <end position="149"/>
    </location>
</feature>
<dbReference type="Pfam" id="PF01420">
    <property type="entry name" value="Methylase_S"/>
    <property type="match status" value="2"/>
</dbReference>